<dbReference type="PROSITE" id="PS51293">
    <property type="entry name" value="SANT"/>
    <property type="match status" value="1"/>
</dbReference>
<evidence type="ECO:0000259" key="7">
    <source>
        <dbReference type="PROSITE" id="PS51293"/>
    </source>
</evidence>
<evidence type="ECO:0000259" key="6">
    <source>
        <dbReference type="PROSITE" id="PS50090"/>
    </source>
</evidence>
<feature type="domain" description="SANT" evidence="7">
    <location>
        <begin position="43"/>
        <end position="80"/>
    </location>
</feature>
<dbReference type="SMART" id="SM00717">
    <property type="entry name" value="SANT"/>
    <property type="match status" value="1"/>
</dbReference>
<feature type="compositionally biased region" description="Polar residues" evidence="5">
    <location>
        <begin position="538"/>
        <end position="555"/>
    </location>
</feature>
<keyword evidence="3" id="KW-0539">Nucleus</keyword>
<feature type="coiled-coil region" evidence="4">
    <location>
        <begin position="857"/>
        <end position="884"/>
    </location>
</feature>
<dbReference type="Pfam" id="PF06584">
    <property type="entry name" value="DIRP"/>
    <property type="match status" value="1"/>
</dbReference>
<evidence type="ECO:0000256" key="5">
    <source>
        <dbReference type="SAM" id="MobiDB-lite"/>
    </source>
</evidence>
<comment type="similarity">
    <text evidence="2">Belongs to the lin-9 family.</text>
</comment>
<dbReference type="Pfam" id="PF19438">
    <property type="entry name" value="LIN9_C"/>
    <property type="match status" value="1"/>
</dbReference>
<dbReference type="Proteomes" id="UP000818029">
    <property type="component" value="Chromosome A02"/>
</dbReference>
<evidence type="ECO:0000313" key="9">
    <source>
        <dbReference type="Proteomes" id="UP000818029"/>
    </source>
</evidence>
<gene>
    <name evidence="10" type="primary">LOC107938292</name>
</gene>
<evidence type="ECO:0000256" key="2">
    <source>
        <dbReference type="ARBA" id="ARBA00006732"/>
    </source>
</evidence>
<keyword evidence="4" id="KW-0175">Coiled coil</keyword>
<feature type="region of interest" description="Disordered" evidence="5">
    <location>
        <begin position="117"/>
        <end position="199"/>
    </location>
</feature>
<feature type="compositionally biased region" description="Basic and acidic residues" evidence="5">
    <location>
        <begin position="142"/>
        <end position="155"/>
    </location>
</feature>
<reference evidence="10" key="2">
    <citation type="submission" date="2025-08" db="UniProtKB">
        <authorList>
            <consortium name="RefSeq"/>
        </authorList>
    </citation>
    <scope>IDENTIFICATION</scope>
</reference>
<name>A0ABM2ZSV2_GOSHI</name>
<feature type="compositionally biased region" description="Basic residues" evidence="5">
    <location>
        <begin position="172"/>
        <end position="189"/>
    </location>
</feature>
<comment type="subcellular location">
    <subcellularLocation>
        <location evidence="1">Nucleus</location>
    </subcellularLocation>
</comment>
<evidence type="ECO:0000256" key="3">
    <source>
        <dbReference type="ARBA" id="ARBA00023242"/>
    </source>
</evidence>
<dbReference type="InterPro" id="IPR033471">
    <property type="entry name" value="DIRP"/>
</dbReference>
<evidence type="ECO:0000256" key="1">
    <source>
        <dbReference type="ARBA" id="ARBA00004123"/>
    </source>
</evidence>
<dbReference type="PROSITE" id="PS51294">
    <property type="entry name" value="HTH_MYB"/>
    <property type="match status" value="1"/>
</dbReference>
<feature type="region of interest" description="Disordered" evidence="5">
    <location>
        <begin position="824"/>
        <end position="843"/>
    </location>
</feature>
<dbReference type="SUPFAM" id="SSF46689">
    <property type="entry name" value="Homeodomain-like"/>
    <property type="match status" value="1"/>
</dbReference>
<keyword evidence="9" id="KW-1185">Reference proteome</keyword>
<dbReference type="InterPro" id="IPR017930">
    <property type="entry name" value="Myb_dom"/>
</dbReference>
<sequence>MAPSRKSKSVNKKFSYVNEVASSKDGDSSAKRSGKRKRKLSDMLGPQWTKEELERFYEAYRKYGKDWKKVATMIRNRSVEMVEALYTMNRAYLSLPEGTASVVGLIAMMTDHYSVMGGSDSEQESNEGMGVSRKPQKRSRGKIRDQPSKSSDKPLPDLLQFPSANSSCLSLLKRRRSESRPRAVGKRTPRVPISFSHDKNKGERYFSPIRQGMKLKVDAVDDNVAHEVALALTEASQRGGSPQVSRTPNRKAETPSSVINSERMNADSETTSAKIHGSEVDEDACELSLGSTEADNADYAKDKNYSRNIEGTGTVEVQQKGKRYYRRKPEIEESVNHLEDTKEACSGTEEGQQLCDFKGKFDCEVEDAKTSRASIKGPRKRSKKVLFEGVEDTAFDALQTLADLSLMMPETADTESSVQHKEEKNEVDKTKLKGNHLVPGAKGSASKTSRHGKHFGHDVRAIPEAKEAHPANVGMRKRRQKSSPYKIPKDETDADSQLGESPNIEASGEVKNLLSKGKQSNNFVHPKQGKFVRPPEHASSSTDQGRDLNNSAPSTIQVSSVNQVNLPTKIRSKRKTDVRKPAIRKGIKSSDNIVKGKISGPVTLFHDGALDLKEKLCNFLCSYQARRWCAFEWFYSTIDYPWFTKREFVEYLDHVGLGHIPRLTRVEWGVIRSSLGKPRRFSEQFLKEEREKLNQYRESVRRHYAELHAGIGEGLPTDLARPLSVGQRVIAVHPKTREIHDGSVLTVDYSRYRIQFDSPELGVEFVMDVDCMPLNPMENLPASLSRQNTAIRKFVENYNELKMNGQSKESKMEENIKFMQCDNLENANSPSHTSPSTFSVGNLSQPVKAREADVEALSQLTRALDKKEAIVSELRRMNDEVLENQKGGDNYIKDSDSFKKQYAAVLLQLNEINEQVSSALLCLRQRNTYQGTSSGKPLKPSGKIGEQGSQLSSFDAMHHVQESVSHVAEIVESSRRKARSMVDAALQAMSSLRKGGKNIERIEDAIDFVNNQLSLNEFSAPAPRSAAPVDSVRSHDNLTACSSYPFATSHIPEMKLQNLSDQDELKIPSDLISHCVATLLMIQKCTERQFPPGDVAEVLDSAVTSLKPCCSQNLPIYTEIQKCMGIIRNQILALVPT</sequence>
<dbReference type="InterPro" id="IPR017884">
    <property type="entry name" value="SANT_dom"/>
</dbReference>
<accession>A0ABM2ZSV2</accession>
<dbReference type="PROSITE" id="PS50090">
    <property type="entry name" value="MYB_LIKE"/>
    <property type="match status" value="1"/>
</dbReference>
<reference evidence="9" key="1">
    <citation type="journal article" date="2020" name="Nat. Genet.">
        <title>Genomic diversifications of five Gossypium allopolyploid species and their impact on cotton improvement.</title>
        <authorList>
            <person name="Chen Z.J."/>
            <person name="Sreedasyam A."/>
            <person name="Ando A."/>
            <person name="Song Q."/>
            <person name="De Santiago L.M."/>
            <person name="Hulse-Kemp A.M."/>
            <person name="Ding M."/>
            <person name="Ye W."/>
            <person name="Kirkbride R.C."/>
            <person name="Jenkins J."/>
            <person name="Plott C."/>
            <person name="Lovell J."/>
            <person name="Lin Y.M."/>
            <person name="Vaughn R."/>
            <person name="Liu B."/>
            <person name="Simpson S."/>
            <person name="Scheffler B.E."/>
            <person name="Wen L."/>
            <person name="Saski C.A."/>
            <person name="Grover C.E."/>
            <person name="Hu G."/>
            <person name="Conover J.L."/>
            <person name="Carlson J.W."/>
            <person name="Shu S."/>
            <person name="Boston L.B."/>
            <person name="Williams M."/>
            <person name="Peterson D.G."/>
            <person name="McGee K."/>
            <person name="Jones D.C."/>
            <person name="Wendel J.F."/>
            <person name="Stelly D.M."/>
            <person name="Grimwood J."/>
            <person name="Schmutz J."/>
        </authorList>
    </citation>
    <scope>NUCLEOTIDE SEQUENCE [LARGE SCALE GENOMIC DNA]</scope>
    <source>
        <strain evidence="9">cv. TM-1</strain>
    </source>
</reference>
<organism evidence="9 10">
    <name type="scientific">Gossypium hirsutum</name>
    <name type="common">Upland cotton</name>
    <name type="synonym">Gossypium mexicanum</name>
    <dbReference type="NCBI Taxonomy" id="3635"/>
    <lineage>
        <taxon>Eukaryota</taxon>
        <taxon>Viridiplantae</taxon>
        <taxon>Streptophyta</taxon>
        <taxon>Embryophyta</taxon>
        <taxon>Tracheophyta</taxon>
        <taxon>Spermatophyta</taxon>
        <taxon>Magnoliopsida</taxon>
        <taxon>eudicotyledons</taxon>
        <taxon>Gunneridae</taxon>
        <taxon>Pentapetalae</taxon>
        <taxon>rosids</taxon>
        <taxon>malvids</taxon>
        <taxon>Malvales</taxon>
        <taxon>Malvaceae</taxon>
        <taxon>Malvoideae</taxon>
        <taxon>Gossypium</taxon>
    </lineage>
</organism>
<feature type="region of interest" description="Disordered" evidence="5">
    <location>
        <begin position="434"/>
        <end position="503"/>
    </location>
</feature>
<dbReference type="PANTHER" id="PTHR21689:SF2">
    <property type="entry name" value="PROTEIN LIN-9 HOMOLOG"/>
    <property type="match status" value="1"/>
</dbReference>
<dbReference type="InterPro" id="IPR045831">
    <property type="entry name" value="LIN9_C"/>
</dbReference>
<dbReference type="Gene3D" id="1.20.58.1880">
    <property type="match status" value="1"/>
</dbReference>
<protein>
    <submittedName>
        <fullName evidence="10">Protein ALWAYS EARLY 3 isoform X4</fullName>
    </submittedName>
</protein>
<dbReference type="PANTHER" id="PTHR21689">
    <property type="entry name" value="LIN-9"/>
    <property type="match status" value="1"/>
</dbReference>
<dbReference type="RefSeq" id="XP_040945698.1">
    <property type="nucleotide sequence ID" value="XM_041089764.1"/>
</dbReference>
<proteinExistence type="inferred from homology"/>
<feature type="compositionally biased region" description="Polar residues" evidence="5">
    <location>
        <begin position="234"/>
        <end position="247"/>
    </location>
</feature>
<dbReference type="InterPro" id="IPR009057">
    <property type="entry name" value="Homeodomain-like_sf"/>
</dbReference>
<evidence type="ECO:0000256" key="4">
    <source>
        <dbReference type="SAM" id="Coils"/>
    </source>
</evidence>
<evidence type="ECO:0000259" key="8">
    <source>
        <dbReference type="PROSITE" id="PS51294"/>
    </source>
</evidence>
<feature type="region of interest" description="Disordered" evidence="5">
    <location>
        <begin position="234"/>
        <end position="258"/>
    </location>
</feature>
<dbReference type="CDD" id="cd00167">
    <property type="entry name" value="SANT"/>
    <property type="match status" value="1"/>
</dbReference>
<feature type="region of interest" description="Disordered" evidence="5">
    <location>
        <begin position="519"/>
        <end position="555"/>
    </location>
</feature>
<feature type="domain" description="Myb-like" evidence="6">
    <location>
        <begin position="48"/>
        <end position="78"/>
    </location>
</feature>
<dbReference type="SMART" id="SM01135">
    <property type="entry name" value="DIRP"/>
    <property type="match status" value="1"/>
</dbReference>
<feature type="compositionally biased region" description="Basic and acidic residues" evidence="5">
    <location>
        <begin position="455"/>
        <end position="469"/>
    </location>
</feature>
<feature type="domain" description="HTH myb-type" evidence="8">
    <location>
        <begin position="48"/>
        <end position="78"/>
    </location>
</feature>
<evidence type="ECO:0000313" key="10">
    <source>
        <dbReference type="RefSeq" id="XP_040945698.1"/>
    </source>
</evidence>
<dbReference type="GeneID" id="107938292"/>
<feature type="region of interest" description="Disordered" evidence="5">
    <location>
        <begin position="20"/>
        <end position="43"/>
    </location>
</feature>
<dbReference type="Pfam" id="PF00249">
    <property type="entry name" value="Myb_DNA-binding"/>
    <property type="match status" value="1"/>
</dbReference>
<dbReference type="InterPro" id="IPR010561">
    <property type="entry name" value="LIN-9/ALY1"/>
</dbReference>
<dbReference type="InterPro" id="IPR001005">
    <property type="entry name" value="SANT/Myb"/>
</dbReference>